<dbReference type="NCBIfam" id="TIGR00225">
    <property type="entry name" value="prc"/>
    <property type="match status" value="1"/>
</dbReference>
<feature type="domain" description="PDZ" evidence="7">
    <location>
        <begin position="85"/>
        <end position="159"/>
    </location>
</feature>
<dbReference type="Gene3D" id="3.90.226.10">
    <property type="entry name" value="2-enoyl-CoA Hydratase, Chain A, domain 1"/>
    <property type="match status" value="1"/>
</dbReference>
<dbReference type="SUPFAM" id="SSF50156">
    <property type="entry name" value="PDZ domain-like"/>
    <property type="match status" value="1"/>
</dbReference>
<proteinExistence type="inferred from homology"/>
<dbReference type="SMART" id="SM00245">
    <property type="entry name" value="TSPc"/>
    <property type="match status" value="1"/>
</dbReference>
<evidence type="ECO:0000259" key="7">
    <source>
        <dbReference type="PROSITE" id="PS50106"/>
    </source>
</evidence>
<dbReference type="CDD" id="cd07560">
    <property type="entry name" value="Peptidase_S41_CPP"/>
    <property type="match status" value="1"/>
</dbReference>
<keyword evidence="4 5" id="KW-0720">Serine protease</keyword>
<dbReference type="PROSITE" id="PS50106">
    <property type="entry name" value="PDZ"/>
    <property type="match status" value="1"/>
</dbReference>
<dbReference type="Gene3D" id="3.30.750.44">
    <property type="match status" value="1"/>
</dbReference>
<dbReference type="PANTHER" id="PTHR32060">
    <property type="entry name" value="TAIL-SPECIFIC PROTEASE"/>
    <property type="match status" value="1"/>
</dbReference>
<dbReference type="Pfam" id="PF17820">
    <property type="entry name" value="PDZ_6"/>
    <property type="match status" value="1"/>
</dbReference>
<dbReference type="PANTHER" id="PTHR32060:SF30">
    <property type="entry name" value="CARBOXY-TERMINAL PROCESSING PROTEASE CTPA"/>
    <property type="match status" value="1"/>
</dbReference>
<evidence type="ECO:0000313" key="9">
    <source>
        <dbReference type="Proteomes" id="UP000231019"/>
    </source>
</evidence>
<reference evidence="8 9" key="1">
    <citation type="submission" date="2017-09" db="EMBL/GenBank/DDBJ databases">
        <title>Depth-based differentiation of microbial function through sediment-hosted aquifers and enrichment of novel symbionts in the deep terrestrial subsurface.</title>
        <authorList>
            <person name="Probst A.J."/>
            <person name="Ladd B."/>
            <person name="Jarett J.K."/>
            <person name="Geller-Mcgrath D.E."/>
            <person name="Sieber C.M."/>
            <person name="Emerson J.B."/>
            <person name="Anantharaman K."/>
            <person name="Thomas B.C."/>
            <person name="Malmstrom R."/>
            <person name="Stieglmeier M."/>
            <person name="Klingl A."/>
            <person name="Woyke T."/>
            <person name="Ryan C.M."/>
            <person name="Banfield J.F."/>
        </authorList>
    </citation>
    <scope>NUCLEOTIDE SEQUENCE [LARGE SCALE GENOMIC DNA]</scope>
    <source>
        <strain evidence="8">CG17_big_fil_post_rev_8_21_14_2_50_48_46</strain>
    </source>
</reference>
<dbReference type="GO" id="GO:0030288">
    <property type="term" value="C:outer membrane-bounded periplasmic space"/>
    <property type="evidence" value="ECO:0007669"/>
    <property type="project" value="TreeGrafter"/>
</dbReference>
<gene>
    <name evidence="8" type="ORF">COW36_14480</name>
</gene>
<evidence type="ECO:0000256" key="1">
    <source>
        <dbReference type="ARBA" id="ARBA00009179"/>
    </source>
</evidence>
<dbReference type="InterPro" id="IPR055210">
    <property type="entry name" value="CtpA/B_N"/>
</dbReference>
<dbReference type="InterPro" id="IPR005151">
    <property type="entry name" value="Tail-specific_protease"/>
</dbReference>
<evidence type="ECO:0000256" key="2">
    <source>
        <dbReference type="ARBA" id="ARBA00022670"/>
    </source>
</evidence>
<dbReference type="InterPro" id="IPR004447">
    <property type="entry name" value="Peptidase_S41A"/>
</dbReference>
<dbReference type="InterPro" id="IPR036034">
    <property type="entry name" value="PDZ_sf"/>
</dbReference>
<protein>
    <submittedName>
        <fullName evidence="8">S41 family peptidase</fullName>
    </submittedName>
</protein>
<dbReference type="GO" id="GO:0007165">
    <property type="term" value="P:signal transduction"/>
    <property type="evidence" value="ECO:0007669"/>
    <property type="project" value="TreeGrafter"/>
</dbReference>
<dbReference type="InterPro" id="IPR029045">
    <property type="entry name" value="ClpP/crotonase-like_dom_sf"/>
</dbReference>
<dbReference type="SUPFAM" id="SSF52096">
    <property type="entry name" value="ClpP/crotonase"/>
    <property type="match status" value="1"/>
</dbReference>
<evidence type="ECO:0000256" key="4">
    <source>
        <dbReference type="ARBA" id="ARBA00022825"/>
    </source>
</evidence>
<comment type="similarity">
    <text evidence="1 5">Belongs to the peptidase S41A family.</text>
</comment>
<dbReference type="Pfam" id="PF03572">
    <property type="entry name" value="Peptidase_S41"/>
    <property type="match status" value="1"/>
</dbReference>
<dbReference type="Gene3D" id="2.30.42.10">
    <property type="match status" value="1"/>
</dbReference>
<keyword evidence="6" id="KW-0732">Signal</keyword>
<feature type="signal peptide" evidence="6">
    <location>
        <begin position="1"/>
        <end position="21"/>
    </location>
</feature>
<evidence type="ECO:0000313" key="8">
    <source>
        <dbReference type="EMBL" id="PIW15922.1"/>
    </source>
</evidence>
<dbReference type="EMBL" id="PFFQ01000041">
    <property type="protein sequence ID" value="PIW15922.1"/>
    <property type="molecule type" value="Genomic_DNA"/>
</dbReference>
<sequence>MKLQIFKKTALISALMAASFAAGVTLQPVLAESGGFRVFLEVYDLVKMEYVEKKVDDEKLVKGAIDGMLGMLNDPYTRYIAPTEFKQMNEEREGSFSGIGIQIGMKDNKLTVIAPIEDTPAWKAGLKAGDWIKALDGKDTETISLDDAVKLIRGKEGTIIKLTVYREETKKTMEIPVTRGKIENKIVKAKLLKNQIGYIRLTSFMQNNATEEVKHAIQDLKKQGMRALVMDIRSNPGGLLPNAVDIGSLFVSEGPIVRIVDREGKEEQLKAHGPLALDKNIPMAVLIDGGSASASEILAGTLKDNKRAVLIGTKTFGKGLVQTVHNLSNGSGLAITTNKYLTTNGTDINKKGIEPDIQVTIPKEILEKPYSESLDVQLQKALDVLTERIARK</sequence>
<dbReference type="InterPro" id="IPR001478">
    <property type="entry name" value="PDZ"/>
</dbReference>
<keyword evidence="2 5" id="KW-0645">Protease</keyword>
<keyword evidence="3 5" id="KW-0378">Hydrolase</keyword>
<evidence type="ECO:0000256" key="6">
    <source>
        <dbReference type="SAM" id="SignalP"/>
    </source>
</evidence>
<dbReference type="CDD" id="cd06782">
    <property type="entry name" value="cpPDZ_CPP-like"/>
    <property type="match status" value="1"/>
</dbReference>
<name>A0A2M7G389_9BACT</name>
<dbReference type="SMART" id="SM00228">
    <property type="entry name" value="PDZ"/>
    <property type="match status" value="1"/>
</dbReference>
<feature type="chain" id="PRO_5014908732" evidence="6">
    <location>
        <begin position="22"/>
        <end position="392"/>
    </location>
</feature>
<evidence type="ECO:0000256" key="3">
    <source>
        <dbReference type="ARBA" id="ARBA00022801"/>
    </source>
</evidence>
<dbReference type="InterPro" id="IPR041489">
    <property type="entry name" value="PDZ_6"/>
</dbReference>
<dbReference type="Proteomes" id="UP000231019">
    <property type="component" value="Unassembled WGS sequence"/>
</dbReference>
<dbReference type="FunFam" id="2.30.42.10:FF:000063">
    <property type="entry name" value="Peptidase, S41 family"/>
    <property type="match status" value="1"/>
</dbReference>
<accession>A0A2M7G389</accession>
<dbReference type="GO" id="GO:0006508">
    <property type="term" value="P:proteolysis"/>
    <property type="evidence" value="ECO:0007669"/>
    <property type="project" value="UniProtKB-KW"/>
</dbReference>
<dbReference type="Pfam" id="PF22694">
    <property type="entry name" value="CtpB_N-like"/>
    <property type="match status" value="1"/>
</dbReference>
<evidence type="ECO:0000256" key="5">
    <source>
        <dbReference type="RuleBase" id="RU004404"/>
    </source>
</evidence>
<dbReference type="AlphaFoldDB" id="A0A2M7G389"/>
<dbReference type="GO" id="GO:0008236">
    <property type="term" value="F:serine-type peptidase activity"/>
    <property type="evidence" value="ECO:0007669"/>
    <property type="project" value="UniProtKB-KW"/>
</dbReference>
<comment type="caution">
    <text evidence="8">The sequence shown here is derived from an EMBL/GenBank/DDBJ whole genome shotgun (WGS) entry which is preliminary data.</text>
</comment>
<organism evidence="8 9">
    <name type="scientific">bacterium (Candidatus Blackallbacteria) CG17_big_fil_post_rev_8_21_14_2_50_48_46</name>
    <dbReference type="NCBI Taxonomy" id="2014261"/>
    <lineage>
        <taxon>Bacteria</taxon>
        <taxon>Candidatus Blackallbacteria</taxon>
    </lineage>
</organism>
<dbReference type="GO" id="GO:0004175">
    <property type="term" value="F:endopeptidase activity"/>
    <property type="evidence" value="ECO:0007669"/>
    <property type="project" value="TreeGrafter"/>
</dbReference>